<dbReference type="Proteomes" id="UP000222163">
    <property type="component" value="Unassembled WGS sequence"/>
</dbReference>
<accession>A0A2G1BPE5</accession>
<organism evidence="1 2">
    <name type="scientific">Tenacibaculum discolor</name>
    <dbReference type="NCBI Taxonomy" id="361581"/>
    <lineage>
        <taxon>Bacteria</taxon>
        <taxon>Pseudomonadati</taxon>
        <taxon>Bacteroidota</taxon>
        <taxon>Flavobacteriia</taxon>
        <taxon>Flavobacteriales</taxon>
        <taxon>Flavobacteriaceae</taxon>
        <taxon>Tenacibaculum</taxon>
    </lineage>
</organism>
<name>A0A2G1BPE5_9FLAO</name>
<reference evidence="1 2" key="1">
    <citation type="journal article" date="2016" name="Nat. Commun.">
        <title>Microbial interactions lead to rapid micro-scale successions on model marine particles.</title>
        <authorList>
            <person name="Datta M.S."/>
            <person name="Sliwerska E."/>
            <person name="Gore J."/>
            <person name="Polz M.F."/>
            <person name="Cordero O.X."/>
        </authorList>
    </citation>
    <scope>NUCLEOTIDE SEQUENCE [LARGE SCALE GENOMIC DNA]</scope>
    <source>
        <strain evidence="1 2">4G03</strain>
    </source>
</reference>
<protein>
    <submittedName>
        <fullName evidence="1">Uncharacterized protein</fullName>
    </submittedName>
</protein>
<evidence type="ECO:0000313" key="2">
    <source>
        <dbReference type="Proteomes" id="UP000222163"/>
    </source>
</evidence>
<proteinExistence type="predicted"/>
<comment type="caution">
    <text evidence="1">The sequence shown here is derived from an EMBL/GenBank/DDBJ whole genome shotgun (WGS) entry which is preliminary data.</text>
</comment>
<feature type="non-terminal residue" evidence="1">
    <location>
        <position position="1"/>
    </location>
</feature>
<feature type="non-terminal residue" evidence="1">
    <location>
        <position position="100"/>
    </location>
</feature>
<gene>
    <name evidence="1" type="ORF">CSC81_17925</name>
</gene>
<sequence length="100" mass="10307">GQAAEPAAGDDGTGCTGRPGCCASVAARLAAQPLAERTAFHRQPSREGVVAPVDLGHHHILVDGVMEVDALHRIKGGATLLEGEQAALNEVRPVVLKGWP</sequence>
<dbReference type="EMBL" id="PDUU01000872">
    <property type="protein sequence ID" value="PHN95907.1"/>
    <property type="molecule type" value="Genomic_DNA"/>
</dbReference>
<dbReference type="AlphaFoldDB" id="A0A2G1BPE5"/>
<evidence type="ECO:0000313" key="1">
    <source>
        <dbReference type="EMBL" id="PHN95907.1"/>
    </source>
</evidence>